<gene>
    <name evidence="2" type="ORF">CCR75_005730</name>
</gene>
<dbReference type="KEGG" id="blac:94349477"/>
<organism evidence="2 3">
    <name type="scientific">Bremia lactucae</name>
    <name type="common">Lettuce downy mildew</name>
    <dbReference type="NCBI Taxonomy" id="4779"/>
    <lineage>
        <taxon>Eukaryota</taxon>
        <taxon>Sar</taxon>
        <taxon>Stramenopiles</taxon>
        <taxon>Oomycota</taxon>
        <taxon>Peronosporomycetes</taxon>
        <taxon>Peronosporales</taxon>
        <taxon>Peronosporaceae</taxon>
        <taxon>Bremia</taxon>
    </lineage>
</organism>
<evidence type="ECO:0000256" key="1">
    <source>
        <dbReference type="SAM" id="MobiDB-lite"/>
    </source>
</evidence>
<dbReference type="AlphaFoldDB" id="A0A976IH17"/>
<dbReference type="GeneID" id="94349477"/>
<reference evidence="2 3" key="1">
    <citation type="journal article" date="2021" name="Genome Biol.">
        <title>AFLAP: assembly-free linkage analysis pipeline using k-mers from genome sequencing data.</title>
        <authorList>
            <person name="Fletcher K."/>
            <person name="Zhang L."/>
            <person name="Gil J."/>
            <person name="Han R."/>
            <person name="Cavanaugh K."/>
            <person name="Michelmore R."/>
        </authorList>
    </citation>
    <scope>NUCLEOTIDE SEQUENCE [LARGE SCALE GENOMIC DNA]</scope>
    <source>
        <strain evidence="2 3">SF5</strain>
    </source>
</reference>
<keyword evidence="3" id="KW-1185">Reference proteome</keyword>
<evidence type="ECO:0000313" key="2">
    <source>
        <dbReference type="EMBL" id="TDH71235.1"/>
    </source>
</evidence>
<comment type="caution">
    <text evidence="2">The sequence shown here is derived from an EMBL/GenBank/DDBJ whole genome shotgun (WGS) entry which is preliminary data.</text>
</comment>
<sequence length="73" mass="8371">MSSKRIDSRKWDQHGTSLRAHHGSKFRQHSIVDKLASEWTQALSRSHENPTLPLASFELRAFSPLWLSSVTNN</sequence>
<name>A0A976IH17_BRELC</name>
<proteinExistence type="predicted"/>
<feature type="compositionally biased region" description="Basic and acidic residues" evidence="1">
    <location>
        <begin position="1"/>
        <end position="13"/>
    </location>
</feature>
<accession>A0A976IH17</accession>
<evidence type="ECO:0000313" key="3">
    <source>
        <dbReference type="Proteomes" id="UP000294530"/>
    </source>
</evidence>
<protein>
    <submittedName>
        <fullName evidence="2">Uncharacterized protein</fullName>
    </submittedName>
</protein>
<dbReference type="EMBL" id="SHOA02000004">
    <property type="protein sequence ID" value="TDH71235.1"/>
    <property type="molecule type" value="Genomic_DNA"/>
</dbReference>
<dbReference type="Proteomes" id="UP000294530">
    <property type="component" value="Unassembled WGS sequence"/>
</dbReference>
<feature type="region of interest" description="Disordered" evidence="1">
    <location>
        <begin position="1"/>
        <end position="24"/>
    </location>
</feature>
<dbReference type="RefSeq" id="XP_067820734.1">
    <property type="nucleotide sequence ID" value="XM_067963806.1"/>
</dbReference>